<dbReference type="EMBL" id="JAPQKL010000001">
    <property type="protein sequence ID" value="KAJ5146332.1"/>
    <property type="molecule type" value="Genomic_DNA"/>
</dbReference>
<accession>A0A9W9HG88</accession>
<organism evidence="1 2">
    <name type="scientific">Penicillium bovifimosum</name>
    <dbReference type="NCBI Taxonomy" id="126998"/>
    <lineage>
        <taxon>Eukaryota</taxon>
        <taxon>Fungi</taxon>
        <taxon>Dikarya</taxon>
        <taxon>Ascomycota</taxon>
        <taxon>Pezizomycotina</taxon>
        <taxon>Eurotiomycetes</taxon>
        <taxon>Eurotiomycetidae</taxon>
        <taxon>Eurotiales</taxon>
        <taxon>Aspergillaceae</taxon>
        <taxon>Penicillium</taxon>
    </lineage>
</organism>
<keyword evidence="2" id="KW-1185">Reference proteome</keyword>
<gene>
    <name evidence="1" type="ORF">N7515_000896</name>
</gene>
<reference evidence="1" key="2">
    <citation type="journal article" date="2023" name="IMA Fungus">
        <title>Comparative genomic study of the Penicillium genus elucidates a diverse pangenome and 15 lateral gene transfer events.</title>
        <authorList>
            <person name="Petersen C."/>
            <person name="Sorensen T."/>
            <person name="Nielsen M.R."/>
            <person name="Sondergaard T.E."/>
            <person name="Sorensen J.L."/>
            <person name="Fitzpatrick D.A."/>
            <person name="Frisvad J.C."/>
            <person name="Nielsen K.L."/>
        </authorList>
    </citation>
    <scope>NUCLEOTIDE SEQUENCE</scope>
    <source>
        <strain evidence="1">IBT 22155</strain>
    </source>
</reference>
<dbReference type="Proteomes" id="UP001149079">
    <property type="component" value="Unassembled WGS sequence"/>
</dbReference>
<dbReference type="OrthoDB" id="4315950at2759"/>
<dbReference type="AlphaFoldDB" id="A0A9W9HG88"/>
<evidence type="ECO:0000313" key="1">
    <source>
        <dbReference type="EMBL" id="KAJ5146332.1"/>
    </source>
</evidence>
<name>A0A9W9HG88_9EURO</name>
<proteinExistence type="predicted"/>
<comment type="caution">
    <text evidence="1">The sequence shown here is derived from an EMBL/GenBank/DDBJ whole genome shotgun (WGS) entry which is preliminary data.</text>
</comment>
<reference evidence="1" key="1">
    <citation type="submission" date="2022-11" db="EMBL/GenBank/DDBJ databases">
        <authorList>
            <person name="Petersen C."/>
        </authorList>
    </citation>
    <scope>NUCLEOTIDE SEQUENCE</scope>
    <source>
        <strain evidence="1">IBT 22155</strain>
    </source>
</reference>
<evidence type="ECO:0000313" key="2">
    <source>
        <dbReference type="Proteomes" id="UP001149079"/>
    </source>
</evidence>
<sequence length="246" mass="27665">MSSNYTWNAPHPIYGIPLAVTQSDIQPTLTCTIRLSPSLSPPPTTPTTTTTTTTVKTWLNTNYFLWTLSAAHATTLSATNPSNPWSQTFNFAVWTEIQNRVAEIENPYRFGIPIPEPPVTRAVVTHFPDTDAEELVRFVIRKEEGRMGVVSGLAPGSVWGLLRFVSNRVCGRFEVVLFGEEQEDEEDEGEGEEEGFVFVGDEDVGEEVGSVEGDVWKAEIWEYLDQHDEFEDLYDEVYADAVEFQF</sequence>
<protein>
    <submittedName>
        <fullName evidence="1">Uncharacterized protein</fullName>
    </submittedName>
</protein>
<dbReference type="GeneID" id="81400810"/>
<dbReference type="RefSeq" id="XP_056526806.1">
    <property type="nucleotide sequence ID" value="XM_056661640.1"/>
</dbReference>